<dbReference type="SMART" id="SM00966">
    <property type="entry name" value="SpoVT_AbrB"/>
    <property type="match status" value="1"/>
</dbReference>
<dbReference type="Pfam" id="PF04014">
    <property type="entry name" value="MazE_antitoxin"/>
    <property type="match status" value="1"/>
</dbReference>
<evidence type="ECO:0000259" key="2">
    <source>
        <dbReference type="PROSITE" id="PS51740"/>
    </source>
</evidence>
<dbReference type="InterPro" id="IPR052731">
    <property type="entry name" value="B_subtilis_Trans_State_Reg"/>
</dbReference>
<comment type="caution">
    <text evidence="3">The sequence shown here is derived from an EMBL/GenBank/DDBJ whole genome shotgun (WGS) entry which is preliminary data.</text>
</comment>
<organism evidence="3 4">
    <name type="scientific">Candidatus Limadaptatus stercorigallinarum</name>
    <dbReference type="NCBI Taxonomy" id="2840845"/>
    <lineage>
        <taxon>Bacteria</taxon>
        <taxon>Bacillati</taxon>
        <taxon>Bacillota</taxon>
        <taxon>Clostridia</taxon>
        <taxon>Eubacteriales</taxon>
        <taxon>Candidatus Limadaptatus</taxon>
    </lineage>
</organism>
<evidence type="ECO:0000313" key="4">
    <source>
        <dbReference type="Proteomes" id="UP000824088"/>
    </source>
</evidence>
<dbReference type="PANTHER" id="PTHR36432:SF1">
    <property type="entry name" value="STAGE V SPORULATION PROTEIN T"/>
    <property type="match status" value="1"/>
</dbReference>
<dbReference type="Proteomes" id="UP000824088">
    <property type="component" value="Unassembled WGS sequence"/>
</dbReference>
<dbReference type="InterPro" id="IPR007159">
    <property type="entry name" value="SpoVT-AbrB_dom"/>
</dbReference>
<dbReference type="Gene3D" id="2.10.260.10">
    <property type="match status" value="1"/>
</dbReference>
<reference evidence="3" key="2">
    <citation type="journal article" date="2021" name="PeerJ">
        <title>Extensive microbial diversity within the chicken gut microbiome revealed by metagenomics and culture.</title>
        <authorList>
            <person name="Gilroy R."/>
            <person name="Ravi A."/>
            <person name="Getino M."/>
            <person name="Pursley I."/>
            <person name="Horton D.L."/>
            <person name="Alikhan N.F."/>
            <person name="Baker D."/>
            <person name="Gharbi K."/>
            <person name="Hall N."/>
            <person name="Watson M."/>
            <person name="Adriaenssens E.M."/>
            <person name="Foster-Nyarko E."/>
            <person name="Jarju S."/>
            <person name="Secka A."/>
            <person name="Antonio M."/>
            <person name="Oren A."/>
            <person name="Chaudhuri R.R."/>
            <person name="La Ragione R."/>
            <person name="Hildebrand F."/>
            <person name="Pallen M.J."/>
        </authorList>
    </citation>
    <scope>NUCLEOTIDE SEQUENCE</scope>
    <source>
        <strain evidence="3">1063</strain>
    </source>
</reference>
<dbReference type="NCBIfam" id="TIGR01439">
    <property type="entry name" value="lp_hng_hel_AbrB"/>
    <property type="match status" value="1"/>
</dbReference>
<dbReference type="PANTHER" id="PTHR36432">
    <property type="match status" value="1"/>
</dbReference>
<gene>
    <name evidence="3" type="ORF">IAD51_04910</name>
</gene>
<reference evidence="3" key="1">
    <citation type="submission" date="2020-10" db="EMBL/GenBank/DDBJ databases">
        <authorList>
            <person name="Gilroy R."/>
        </authorList>
    </citation>
    <scope>NUCLEOTIDE SEQUENCE</scope>
    <source>
        <strain evidence="3">1063</strain>
    </source>
</reference>
<name>A0A9D1HSJ8_9FIRM</name>
<dbReference type="AlphaFoldDB" id="A0A9D1HSJ8"/>
<protein>
    <submittedName>
        <fullName evidence="3">AbrB/MazE/SpoVT family DNA-binding domain-containing protein</fullName>
    </submittedName>
</protein>
<dbReference type="Pfam" id="PF15714">
    <property type="entry name" value="SpoVT_C"/>
    <property type="match status" value="1"/>
</dbReference>
<sequence length="174" mass="18761">MSVSGIVRRMDELGRIVIPKELRRTMRLREGDEMEIFSEGESLVVRKHSRFEGFRRAAEKAVTLAASVTGCEVFVVAADRVAAAAGARRKEIAARRISEECARAVSGREAKCMNFEGGFSPVDGIEFAARSVVSVPMFSAGDVTGWLVAAGENAENWKGYLEFAAGVLGAVCAE</sequence>
<feature type="domain" description="SpoVT-AbrB" evidence="2">
    <location>
        <begin position="5"/>
        <end position="50"/>
    </location>
</feature>
<proteinExistence type="predicted"/>
<evidence type="ECO:0000256" key="1">
    <source>
        <dbReference type="PROSITE-ProRule" id="PRU01076"/>
    </source>
</evidence>
<dbReference type="PROSITE" id="PS51740">
    <property type="entry name" value="SPOVT_ABRB"/>
    <property type="match status" value="1"/>
</dbReference>
<dbReference type="Gene3D" id="3.30.450.40">
    <property type="match status" value="1"/>
</dbReference>
<dbReference type="GO" id="GO:0003677">
    <property type="term" value="F:DNA binding"/>
    <property type="evidence" value="ECO:0007669"/>
    <property type="project" value="UniProtKB-UniRule"/>
</dbReference>
<dbReference type="InterPro" id="IPR029016">
    <property type="entry name" value="GAF-like_dom_sf"/>
</dbReference>
<keyword evidence="1 3" id="KW-0238">DNA-binding</keyword>
<dbReference type="SUPFAM" id="SSF89447">
    <property type="entry name" value="AbrB/MazE/MraZ-like"/>
    <property type="match status" value="1"/>
</dbReference>
<dbReference type="InterPro" id="IPR037914">
    <property type="entry name" value="SpoVT-AbrB_sf"/>
</dbReference>
<evidence type="ECO:0000313" key="3">
    <source>
        <dbReference type="EMBL" id="HIU21554.1"/>
    </source>
</evidence>
<dbReference type="EMBL" id="DVMN01000089">
    <property type="protein sequence ID" value="HIU21554.1"/>
    <property type="molecule type" value="Genomic_DNA"/>
</dbReference>
<accession>A0A9D1HSJ8</accession>